<comment type="function">
    <text evidence="1">Hydrolyzes indole-3-acetamide (IAM) into indole-3-acetic acid (IAA).</text>
</comment>
<organism evidence="4 5">
    <name type="scientific">Devosia ureilytica</name>
    <dbReference type="NCBI Taxonomy" id="2952754"/>
    <lineage>
        <taxon>Bacteria</taxon>
        <taxon>Pseudomonadati</taxon>
        <taxon>Pseudomonadota</taxon>
        <taxon>Alphaproteobacteria</taxon>
        <taxon>Hyphomicrobiales</taxon>
        <taxon>Devosiaceae</taxon>
        <taxon>Devosia</taxon>
    </lineage>
</organism>
<comment type="caution">
    <text evidence="4">The sequence shown here is derived from an EMBL/GenBank/DDBJ whole genome shotgun (WGS) entry which is preliminary data.</text>
</comment>
<dbReference type="Proteomes" id="UP001060275">
    <property type="component" value="Unassembled WGS sequence"/>
</dbReference>
<dbReference type="InterPro" id="IPR000120">
    <property type="entry name" value="Amidase"/>
</dbReference>
<evidence type="ECO:0000256" key="2">
    <source>
        <dbReference type="ARBA" id="ARBA00021874"/>
    </source>
</evidence>
<evidence type="ECO:0000256" key="1">
    <source>
        <dbReference type="ARBA" id="ARBA00003871"/>
    </source>
</evidence>
<protein>
    <recommendedName>
        <fullName evidence="2">Indoleacetamide hydrolase</fullName>
    </recommendedName>
</protein>
<evidence type="ECO:0000313" key="5">
    <source>
        <dbReference type="Proteomes" id="UP001060275"/>
    </source>
</evidence>
<keyword evidence="5" id="KW-1185">Reference proteome</keyword>
<feature type="domain" description="Amidase" evidence="3">
    <location>
        <begin position="84"/>
        <end position="486"/>
    </location>
</feature>
<name>A0A9Q4FQX0_9HYPH</name>
<dbReference type="InterPro" id="IPR020556">
    <property type="entry name" value="Amidase_CS"/>
</dbReference>
<dbReference type="Pfam" id="PF01425">
    <property type="entry name" value="Amidase"/>
    <property type="match status" value="1"/>
</dbReference>
<accession>A0A9Q4FQX0</accession>
<gene>
    <name evidence="4" type="ORF">NF348_00390</name>
</gene>
<proteinExistence type="predicted"/>
<dbReference type="PANTHER" id="PTHR11895">
    <property type="entry name" value="TRANSAMIDASE"/>
    <property type="match status" value="1"/>
</dbReference>
<dbReference type="InterPro" id="IPR023631">
    <property type="entry name" value="Amidase_dom"/>
</dbReference>
<dbReference type="AlphaFoldDB" id="A0A9Q4FQX0"/>
<dbReference type="GO" id="GO:0003824">
    <property type="term" value="F:catalytic activity"/>
    <property type="evidence" value="ECO:0007669"/>
    <property type="project" value="InterPro"/>
</dbReference>
<dbReference type="EMBL" id="JAMWDU010000001">
    <property type="protein sequence ID" value="MCP8885562.1"/>
    <property type="molecule type" value="Genomic_DNA"/>
</dbReference>
<sequence>MVKNTSEDEARAAFAERVAAHGINLSSSEADGVFRLASWLRDGVAGLGDALPGDVAADQNGVLDLSFLEQGQRLRDGRLTSVALVQAHLDRIATRDGAYRAFYLVLAEQALADAARADADLAAGIDRGPLHGIPVGIKDLIDIAGLPTTADAPGRSDAIAGNDADVIERLRAGGAILLGKLATYEWGTVGPDKGGLFPPARNPWSLDHITGGSSSGCGVAIAGGLLRTTVGTDTGGSLRGPAFYCGVVGLKPTFGTVSQRGVLGMSASMDHVGPMSATVAEAAVTLDVISGSRAASLLGHPIAGLRIGYARNWFAHDSQTMPAMLTAMDAALSKLSELGAVITEVDLPDYDAIEVAAAAILHRESFDYHAKALRDQPQSYGRRTFLSLAAGIDVSDAELSEAKRAGAVFRTAVDRLLQDHDALITAGALTTALPAAPFEKEPVWTPMRTIGFNVSGHPVLALPIGFHKGLPLGMQIVGRHHGEASIVQIGDAFELATDHAIQRPPPLS</sequence>
<evidence type="ECO:0000313" key="4">
    <source>
        <dbReference type="EMBL" id="MCP8885562.1"/>
    </source>
</evidence>
<reference evidence="4" key="1">
    <citation type="submission" date="2022-06" db="EMBL/GenBank/DDBJ databases">
        <title>Devosia sp. XJ19-45 genome assembly.</title>
        <authorList>
            <person name="Li B."/>
            <person name="Cai M."/>
            <person name="Nie G."/>
            <person name="Li W."/>
        </authorList>
    </citation>
    <scope>NUCLEOTIDE SEQUENCE</scope>
    <source>
        <strain evidence="4">XJ19-45</strain>
    </source>
</reference>
<dbReference type="PANTHER" id="PTHR11895:SF176">
    <property type="entry name" value="AMIDASE AMID-RELATED"/>
    <property type="match status" value="1"/>
</dbReference>
<dbReference type="SUPFAM" id="SSF75304">
    <property type="entry name" value="Amidase signature (AS) enzymes"/>
    <property type="match status" value="1"/>
</dbReference>
<dbReference type="PROSITE" id="PS00571">
    <property type="entry name" value="AMIDASES"/>
    <property type="match status" value="1"/>
</dbReference>
<dbReference type="InterPro" id="IPR036928">
    <property type="entry name" value="AS_sf"/>
</dbReference>
<evidence type="ECO:0000259" key="3">
    <source>
        <dbReference type="Pfam" id="PF01425"/>
    </source>
</evidence>
<dbReference type="Gene3D" id="3.90.1300.10">
    <property type="entry name" value="Amidase signature (AS) domain"/>
    <property type="match status" value="1"/>
</dbReference>
<dbReference type="RefSeq" id="WP_254673218.1">
    <property type="nucleotide sequence ID" value="NZ_JAMWDU010000001.1"/>
</dbReference>